<keyword evidence="2" id="KW-1133">Transmembrane helix</keyword>
<feature type="region of interest" description="Disordered" evidence="1">
    <location>
        <begin position="1"/>
        <end position="27"/>
    </location>
</feature>
<proteinExistence type="predicted"/>
<evidence type="ECO:0008006" key="5">
    <source>
        <dbReference type="Google" id="ProtNLM"/>
    </source>
</evidence>
<evidence type="ECO:0000256" key="2">
    <source>
        <dbReference type="SAM" id="Phobius"/>
    </source>
</evidence>
<evidence type="ECO:0000256" key="1">
    <source>
        <dbReference type="SAM" id="MobiDB-lite"/>
    </source>
</evidence>
<gene>
    <name evidence="3" type="ORF">GH723_05450</name>
</gene>
<reference evidence="3 4" key="1">
    <citation type="submission" date="2019-11" db="EMBL/GenBank/DDBJ databases">
        <authorList>
            <person name="He Y."/>
        </authorList>
    </citation>
    <scope>NUCLEOTIDE SEQUENCE [LARGE SCALE GENOMIC DNA]</scope>
    <source>
        <strain evidence="3 4">SCSIO 58843</strain>
    </source>
</reference>
<dbReference type="EMBL" id="CP045851">
    <property type="protein sequence ID" value="QGG94595.1"/>
    <property type="molecule type" value="Genomic_DNA"/>
</dbReference>
<feature type="transmembrane region" description="Helical" evidence="2">
    <location>
        <begin position="65"/>
        <end position="84"/>
    </location>
</feature>
<keyword evidence="2" id="KW-0812">Transmembrane</keyword>
<feature type="region of interest" description="Disordered" evidence="1">
    <location>
        <begin position="99"/>
        <end position="120"/>
    </location>
</feature>
<keyword evidence="2" id="KW-0472">Membrane</keyword>
<sequence>MAQSFTSVPPRCAPSRGPFVELSQRSEPTNNYGDGLSIAFELVGTPAIVGLLGFGLDRWLGTTPIFTIVLTLVALATVAGLTIWRYNAEIRRADAARRAARAERGPAPARWERRATGAAS</sequence>
<protein>
    <recommendedName>
        <fullName evidence="5">AtpZ/AtpI family protein</fullName>
    </recommendedName>
</protein>
<dbReference type="AlphaFoldDB" id="A0A5Q2RN17"/>
<name>A0A5Q2RN17_9ACTN</name>
<organism evidence="3 4">
    <name type="scientific">Actinomarinicola tropica</name>
    <dbReference type="NCBI Taxonomy" id="2789776"/>
    <lineage>
        <taxon>Bacteria</taxon>
        <taxon>Bacillati</taxon>
        <taxon>Actinomycetota</taxon>
        <taxon>Acidimicrobiia</taxon>
        <taxon>Acidimicrobiales</taxon>
        <taxon>Iamiaceae</taxon>
        <taxon>Actinomarinicola</taxon>
    </lineage>
</organism>
<dbReference type="KEGG" id="atq:GH723_05450"/>
<dbReference type="Pfam" id="PF09527">
    <property type="entry name" value="ATPase_gene1"/>
    <property type="match status" value="1"/>
</dbReference>
<accession>A0A5Q2RN17</accession>
<dbReference type="InterPro" id="IPR032820">
    <property type="entry name" value="ATPase_put"/>
</dbReference>
<evidence type="ECO:0000313" key="4">
    <source>
        <dbReference type="Proteomes" id="UP000334019"/>
    </source>
</evidence>
<keyword evidence="4" id="KW-1185">Reference proteome</keyword>
<dbReference type="Proteomes" id="UP000334019">
    <property type="component" value="Chromosome"/>
</dbReference>
<evidence type="ECO:0000313" key="3">
    <source>
        <dbReference type="EMBL" id="QGG94595.1"/>
    </source>
</evidence>